<dbReference type="EMBL" id="CZRL01000106">
    <property type="protein sequence ID" value="CUS54952.1"/>
    <property type="molecule type" value="Genomic_DNA"/>
</dbReference>
<proteinExistence type="predicted"/>
<feature type="compositionally biased region" description="Polar residues" evidence="1">
    <location>
        <begin position="50"/>
        <end position="64"/>
    </location>
</feature>
<sequence length="360" mass="41420">MGDQNARRSVSGSPEMVLSFVLSCPNRAAPMFAACLALVMGIVLSSTGNRAHADQSNTSSSTTETGHKKWSRMTLDTADRIDRFFSNQSIVDEGQETRLRVYVKIRVDEHDGQNLAAGIRGKLSLPRTEQRLQIIFGQDDDSTNPVNTEGQNISLRIRPAGTDSMRQMRFDAGIRKRVGSYQLFGRARHRLTFDRASRWVLSITNSLHYFTKAKTEYRGEITFDWPLSTRFFFRPATQIRWYQNNTDKCNDGICIDQYFTLYERLRQQTTHAIAYDAEFFYRNKPGELDDVVLKARYRRTTRRDWLFWEVEPAVHFPAADGHDMTYRITFKLEGVFGHNDTANVNDGWFIRPSAPGRKSN</sequence>
<accession>A0A170PSE0</accession>
<protein>
    <submittedName>
        <fullName evidence="2">Uncharacterized protein</fullName>
    </submittedName>
</protein>
<feature type="region of interest" description="Disordered" evidence="1">
    <location>
        <begin position="50"/>
        <end position="71"/>
    </location>
</feature>
<gene>
    <name evidence="2" type="ORF">MGWOODY_XGa1942</name>
</gene>
<name>A0A170PSE0_9ZZZZ</name>
<evidence type="ECO:0000256" key="1">
    <source>
        <dbReference type="SAM" id="MobiDB-lite"/>
    </source>
</evidence>
<evidence type="ECO:0000313" key="2">
    <source>
        <dbReference type="EMBL" id="CUS54952.1"/>
    </source>
</evidence>
<reference evidence="2" key="1">
    <citation type="submission" date="2015-10" db="EMBL/GenBank/DDBJ databases">
        <authorList>
            <person name="Gilbert D.G."/>
        </authorList>
    </citation>
    <scope>NUCLEOTIDE SEQUENCE</scope>
</reference>
<dbReference type="AlphaFoldDB" id="A0A170PSE0"/>
<organism evidence="2">
    <name type="scientific">hydrothermal vent metagenome</name>
    <dbReference type="NCBI Taxonomy" id="652676"/>
    <lineage>
        <taxon>unclassified sequences</taxon>
        <taxon>metagenomes</taxon>
        <taxon>ecological metagenomes</taxon>
    </lineage>
</organism>